<evidence type="ECO:0000259" key="2">
    <source>
        <dbReference type="Pfam" id="PF24893"/>
    </source>
</evidence>
<dbReference type="AlphaFoldDB" id="A0A8J4UQH9"/>
<dbReference type="InterPro" id="IPR055463">
    <property type="entry name" value="DUF7035"/>
</dbReference>
<feature type="domain" description="DUF7743" evidence="2">
    <location>
        <begin position="366"/>
        <end position="457"/>
    </location>
</feature>
<dbReference type="PANTHER" id="PTHR31378:SF29">
    <property type="entry name" value="EGF-LIKE DOMAIN-CONTAINING PROTEIN-RELATED"/>
    <property type="match status" value="1"/>
</dbReference>
<dbReference type="Pfam" id="PF24893">
    <property type="entry name" value="DUF7743"/>
    <property type="match status" value="1"/>
</dbReference>
<dbReference type="OrthoDB" id="24183at2759"/>
<sequence>MGQNIVLSTDPLIETFPISFVYNGTSTFFFFSFSTPFFVGQRVYSLTATSGPDSVVIDMPYSCERAPVPIFKEIGFFSEKFEYCFLVENIVKLIDSPVCALDPATWGLGAGYFIDFKTYCIPIIPPNNFNSNTNLKLDCSFSSGTNRAFDFVVPYIQEVQQFVSIQYWPTSQKITSKYSLALNYKKTLDLPLQLSSGSIFNFINTPVYGNPINATSKGVFDIGPFTNGPMEIHAYASQNYKLYSQTAFIIDIINPSILQQLRVFNVAEQITLPGFLSGVFMVVFQNKNLYSGMVPQLAQLPFQTQDITYSPPYYLDDGSYGVISGTSKSFSLQYNLANSKYDIRSIVRLNLYGNIPQYVYTTPSSLDLSPPIVTNLQVIPMPVGFNRYFNIRFSVVDDKSGFKMMYFDPDSVDAVPTVVFTNSLAQGSYLDGTYEVLLDSSLYYSPRFWAVDYASYDSEYGLASPSTLESLKSMVASNPKSLQGAYCLNDFTSISWSHNHIDVSSISYSTRLLVNVSNADKLFSPSLAFVGYDYLPLETFYGYWNETYQQYLIIVKLPLRAFTGVVKYNLYMKCREQAFDSTFLNSLFPSSELRVFSNDADMFGPEISKLVQIPGQTAIISAGGTNIGWKLDIYDRLNGFEFGNITIVSDADLTEYTFVLDPNNQTQDISIKI</sequence>
<keyword evidence="4" id="KW-1185">Reference proteome</keyword>
<comment type="caution">
    <text evidence="3">The sequence shown here is derived from an EMBL/GenBank/DDBJ whole genome shotgun (WGS) entry which is preliminary data.</text>
</comment>
<reference evidence="3" key="1">
    <citation type="submission" date="2020-01" db="EMBL/GenBank/DDBJ databases">
        <title>Development of genomics and gene disruption for Polysphondylium violaceum indicates a role for the polyketide synthase stlB in stalk morphogenesis.</title>
        <authorList>
            <person name="Narita B."/>
            <person name="Kawabe Y."/>
            <person name="Kin K."/>
            <person name="Saito T."/>
            <person name="Gibbs R."/>
            <person name="Kuspa A."/>
            <person name="Muzny D."/>
            <person name="Queller D."/>
            <person name="Richards S."/>
            <person name="Strassman J."/>
            <person name="Sucgang R."/>
            <person name="Worley K."/>
            <person name="Schaap P."/>
        </authorList>
    </citation>
    <scope>NUCLEOTIDE SEQUENCE</scope>
    <source>
        <strain evidence="3">QSvi11</strain>
    </source>
</reference>
<dbReference type="Pfam" id="PF23034">
    <property type="entry name" value="DUF7035"/>
    <property type="match status" value="1"/>
</dbReference>
<organism evidence="3 4">
    <name type="scientific">Polysphondylium violaceum</name>
    <dbReference type="NCBI Taxonomy" id="133409"/>
    <lineage>
        <taxon>Eukaryota</taxon>
        <taxon>Amoebozoa</taxon>
        <taxon>Evosea</taxon>
        <taxon>Eumycetozoa</taxon>
        <taxon>Dictyostelia</taxon>
        <taxon>Dictyosteliales</taxon>
        <taxon>Dictyosteliaceae</taxon>
        <taxon>Polysphondylium</taxon>
    </lineage>
</organism>
<name>A0A8J4UQH9_9MYCE</name>
<evidence type="ECO:0000313" key="4">
    <source>
        <dbReference type="Proteomes" id="UP000695562"/>
    </source>
</evidence>
<dbReference type="InterPro" id="IPR056645">
    <property type="entry name" value="DUF7743"/>
</dbReference>
<gene>
    <name evidence="3" type="ORF">CYY_007965</name>
</gene>
<proteinExistence type="predicted"/>
<accession>A0A8J4UQH9</accession>
<feature type="domain" description="DUF7035" evidence="1">
    <location>
        <begin position="600"/>
        <end position="667"/>
    </location>
</feature>
<dbReference type="PANTHER" id="PTHR31378">
    <property type="entry name" value="EGF-LIKE DOMAIN-CONTAINING PROTEIN-RELATED-RELATED"/>
    <property type="match status" value="1"/>
</dbReference>
<evidence type="ECO:0000259" key="1">
    <source>
        <dbReference type="Pfam" id="PF23034"/>
    </source>
</evidence>
<feature type="non-terminal residue" evidence="3">
    <location>
        <position position="1"/>
    </location>
</feature>
<evidence type="ECO:0000313" key="3">
    <source>
        <dbReference type="EMBL" id="KAF2070711.1"/>
    </source>
</evidence>
<dbReference type="EMBL" id="AJWJ01000455">
    <property type="protein sequence ID" value="KAF2070711.1"/>
    <property type="molecule type" value="Genomic_DNA"/>
</dbReference>
<protein>
    <submittedName>
        <fullName evidence="3">Uncharacterized protein</fullName>
    </submittedName>
</protein>
<dbReference type="Proteomes" id="UP000695562">
    <property type="component" value="Unassembled WGS sequence"/>
</dbReference>